<dbReference type="InterPro" id="IPR036770">
    <property type="entry name" value="Ankyrin_rpt-contain_sf"/>
</dbReference>
<sequence length="1500" mass="167522">MESEDEYGRTPLWWAIEDGSKEIIQRLLDKGIDIKSKDSLSQTPLSWAIKTKSKDITQLLLDKGADVESKDMFGRTPLLWAIQTKSKDITQLLLDRGVDIESKDNLGRTPLLWAIQKRSKEIIQLLLDRGVDIESKDNLSRTPLLWAVENRRKEIVQLLLDKGANIESEDSLSRTPLSWAIENRSKEIVQLLLDKGAKPKKYVNVASNINSQLGSHSHSHKTILVQPNSNPGYATLEKDASKTVQTTMEGLKAFPNKLSHLTDKSTNDAATIYSSTSSLNNWDGDFIIGLTRILLHGADSKSANAQVRDRVSGILPRLLKSFAERLASEPSSKVHREAATLIRKARYKISAHFAQQIMNQPQALAHGKSDAEDSSEDEETSSSSISKHLPEITISERVRKWQESIPGSIDYEAPDPNKPCNECEIGEETDEFVNEDPKDPNKQKLRDYEEIILASHAHSWLLSNLKKEIGLIQVDPSVMNHIRNVILSGLPLPRRISRANAIRNFSVTFEVDWDPLNYLTRQFDGSGPDMLGSTLTLTGSFKDAQAITCLNYMQQTWPLSGEHTVKLLHKVLLNPGEWVESKLPDDTTLIAQMSESKLMAVVIGNRDAIAEIGEQLAWISAALRMVPNDQGVHGSTPSIQKIPTEDHLANLPRSLQSVEANYSVTCNISSPTIRSHSTGQCWHALFKNPVVVQGYPILRRPREKTGLEIPLDILAALVQAQQITAFGEGLYIKGFSSVLVFMDRAEDSIIWHLNYNPDGSYISYPDAPASYNAEDTDLEHIIKCRHIVGWHASAKFYTGTDKALYPVEKPALETVNDQCILHGIKPPQIKAIEKRHNYNKADKEKPIHIHHGYQLHRRRLERLKDQYVNLWDVESKRGWLVDGISAWLHLLRARLKHAGDSCGPELRELPISSRYTVNSSFEFFKIAENMGLTVYPEEPFTIQDQSDVLYHILDTLIEHQSAAIKKQSRASREYLSGWAFRDLVMEKQQFEPYTITLPETGRSWIDFIRAVPVSALTLFGRSFGELIGSNGPCKTWAKLPAGYFFLATSGQVLNRIIADVGYSPNHPRMLVQDKVIWHNPTDPCTCGNKPECEHANNIQVLLPADMSKEMNQQFPSNKPDDNSAFIFGFNPESSWHWPKFGDPTKVTFSSLPENFENSNFIDDSGIGSESGTSRSPSTSSNVYTVGILCALPREGAAMKIMFDEVHDERDNYILGSIGNHHVVLAHQPLEYGNIQASITASALKNDFPTLKFGLLVGIAGGVPSATTDIRLGDVAISVPQDIHPGVIQLGRGKDLEGSEFRRTGSLNKPPQVLLNAIAPLTANPQDCSSKLNKLVKSVTSTLPKYRYPGRKYDILKSAPCARCPDTCSDRENHIPNRERRNPKHPVVHCGVIGSGDTVIKDSVKRNELAKKYGIICVEMEAAGVMQSGLPFLVIRGISDYADSEKNDLWHDYASLTAAAFAKMLLYQVTGENITSQRNPTGLKRHYSECDSHSRNGKRRL</sequence>
<feature type="domain" description="Nucleoside phosphorylase" evidence="3">
    <location>
        <begin position="1184"/>
        <end position="1448"/>
    </location>
</feature>
<feature type="region of interest" description="Disordered" evidence="2">
    <location>
        <begin position="1160"/>
        <end position="1179"/>
    </location>
</feature>
<accession>A0A7C8IIY4</accession>
<keyword evidence="5" id="KW-1185">Reference proteome</keyword>
<dbReference type="PROSITE" id="PS50088">
    <property type="entry name" value="ANK_REPEAT"/>
    <property type="match status" value="6"/>
</dbReference>
<feature type="repeat" description="ANK" evidence="1">
    <location>
        <begin position="172"/>
        <end position="204"/>
    </location>
</feature>
<feature type="repeat" description="ANK" evidence="1">
    <location>
        <begin position="106"/>
        <end position="138"/>
    </location>
</feature>
<feature type="compositionally biased region" description="Low complexity" evidence="2">
    <location>
        <begin position="1167"/>
        <end position="1179"/>
    </location>
</feature>
<dbReference type="Pfam" id="PF12796">
    <property type="entry name" value="Ank_2"/>
    <property type="match status" value="2"/>
</dbReference>
<evidence type="ECO:0000256" key="2">
    <source>
        <dbReference type="SAM" id="MobiDB-lite"/>
    </source>
</evidence>
<dbReference type="InterPro" id="IPR053137">
    <property type="entry name" value="NLR-like"/>
</dbReference>
<dbReference type="SMART" id="SM00248">
    <property type="entry name" value="ANK"/>
    <property type="match status" value="6"/>
</dbReference>
<dbReference type="SUPFAM" id="SSF48403">
    <property type="entry name" value="Ankyrin repeat"/>
    <property type="match status" value="1"/>
</dbReference>
<comment type="caution">
    <text evidence="4">The sequence shown here is derived from an EMBL/GenBank/DDBJ whole genome shotgun (WGS) entry which is preliminary data.</text>
</comment>
<dbReference type="Proteomes" id="UP000481858">
    <property type="component" value="Unassembled WGS sequence"/>
</dbReference>
<feature type="region of interest" description="Disordered" evidence="2">
    <location>
        <begin position="361"/>
        <end position="389"/>
    </location>
</feature>
<feature type="repeat" description="ANK" evidence="1">
    <location>
        <begin position="40"/>
        <end position="72"/>
    </location>
</feature>
<dbReference type="PANTHER" id="PTHR46082:SF11">
    <property type="entry name" value="AAA+ ATPASE DOMAIN-CONTAINING PROTEIN-RELATED"/>
    <property type="match status" value="1"/>
</dbReference>
<dbReference type="Gene3D" id="3.40.50.1580">
    <property type="entry name" value="Nucleoside phosphorylase domain"/>
    <property type="match status" value="1"/>
</dbReference>
<dbReference type="Gene3D" id="1.25.40.20">
    <property type="entry name" value="Ankyrin repeat-containing domain"/>
    <property type="match status" value="1"/>
</dbReference>
<dbReference type="PANTHER" id="PTHR46082">
    <property type="entry name" value="ATP/GTP-BINDING PROTEIN-RELATED"/>
    <property type="match status" value="1"/>
</dbReference>
<dbReference type="CDD" id="cd09008">
    <property type="entry name" value="MTAN"/>
    <property type="match status" value="1"/>
</dbReference>
<feature type="repeat" description="ANK" evidence="1">
    <location>
        <begin position="7"/>
        <end position="39"/>
    </location>
</feature>
<evidence type="ECO:0000259" key="3">
    <source>
        <dbReference type="Pfam" id="PF01048"/>
    </source>
</evidence>
<dbReference type="Pfam" id="PF13637">
    <property type="entry name" value="Ank_4"/>
    <property type="match status" value="1"/>
</dbReference>
<dbReference type="PRINTS" id="PR01415">
    <property type="entry name" value="ANKYRIN"/>
</dbReference>
<dbReference type="InParanoid" id="A0A7C8IIY4"/>
<organism evidence="4 5">
    <name type="scientific">Xylaria multiplex</name>
    <dbReference type="NCBI Taxonomy" id="323545"/>
    <lineage>
        <taxon>Eukaryota</taxon>
        <taxon>Fungi</taxon>
        <taxon>Dikarya</taxon>
        <taxon>Ascomycota</taxon>
        <taxon>Pezizomycotina</taxon>
        <taxon>Sordariomycetes</taxon>
        <taxon>Xylariomycetidae</taxon>
        <taxon>Xylariales</taxon>
        <taxon>Xylariaceae</taxon>
        <taxon>Xylaria</taxon>
    </lineage>
</organism>
<evidence type="ECO:0000313" key="5">
    <source>
        <dbReference type="Proteomes" id="UP000481858"/>
    </source>
</evidence>
<dbReference type="InterPro" id="IPR035994">
    <property type="entry name" value="Nucleoside_phosphorylase_sf"/>
</dbReference>
<dbReference type="InterPro" id="IPR002110">
    <property type="entry name" value="Ankyrin_rpt"/>
</dbReference>
<dbReference type="SUPFAM" id="SSF53167">
    <property type="entry name" value="Purine and uridine phosphorylases"/>
    <property type="match status" value="1"/>
</dbReference>
<dbReference type="EMBL" id="WUBL01000136">
    <property type="protein sequence ID" value="KAF2964806.1"/>
    <property type="molecule type" value="Genomic_DNA"/>
</dbReference>
<dbReference type="InterPro" id="IPR000845">
    <property type="entry name" value="Nucleoside_phosphorylase_d"/>
</dbReference>
<feature type="repeat" description="ANK" evidence="1">
    <location>
        <begin position="139"/>
        <end position="171"/>
    </location>
</feature>
<feature type="region of interest" description="Disordered" evidence="2">
    <location>
        <begin position="1476"/>
        <end position="1500"/>
    </location>
</feature>
<proteinExistence type="predicted"/>
<feature type="repeat" description="ANK" evidence="1">
    <location>
        <begin position="73"/>
        <end position="105"/>
    </location>
</feature>
<evidence type="ECO:0000313" key="4">
    <source>
        <dbReference type="EMBL" id="KAF2964806.1"/>
    </source>
</evidence>
<evidence type="ECO:0000256" key="1">
    <source>
        <dbReference type="PROSITE-ProRule" id="PRU00023"/>
    </source>
</evidence>
<dbReference type="GO" id="GO:0003824">
    <property type="term" value="F:catalytic activity"/>
    <property type="evidence" value="ECO:0007669"/>
    <property type="project" value="InterPro"/>
</dbReference>
<gene>
    <name evidence="4" type="ORF">GQX73_g8784</name>
</gene>
<dbReference type="GO" id="GO:0009116">
    <property type="term" value="P:nucleoside metabolic process"/>
    <property type="evidence" value="ECO:0007669"/>
    <property type="project" value="InterPro"/>
</dbReference>
<dbReference type="OrthoDB" id="1577640at2759"/>
<protein>
    <recommendedName>
        <fullName evidence="3">Nucleoside phosphorylase domain-containing protein</fullName>
    </recommendedName>
</protein>
<reference evidence="4 5" key="1">
    <citation type="submission" date="2019-12" db="EMBL/GenBank/DDBJ databases">
        <title>Draft genome sequence of the ascomycete Xylaria multiplex DSM 110363.</title>
        <authorList>
            <person name="Buettner E."/>
            <person name="Kellner H."/>
        </authorList>
    </citation>
    <scope>NUCLEOTIDE SEQUENCE [LARGE SCALE GENOMIC DNA]</scope>
    <source>
        <strain evidence="4 5">DSM 110363</strain>
    </source>
</reference>
<dbReference type="PROSITE" id="PS50297">
    <property type="entry name" value="ANK_REP_REGION"/>
    <property type="match status" value="6"/>
</dbReference>
<keyword evidence="1" id="KW-0040">ANK repeat</keyword>
<name>A0A7C8IIY4_9PEZI</name>
<dbReference type="Pfam" id="PF01048">
    <property type="entry name" value="PNP_UDP_1"/>
    <property type="match status" value="1"/>
</dbReference>